<evidence type="ECO:0000313" key="1">
    <source>
        <dbReference type="EMBL" id="CDJ58857.1"/>
    </source>
</evidence>
<keyword evidence="2" id="KW-1185">Reference proteome</keyword>
<dbReference type="VEuPathDB" id="ToxoDB:EMWEY_00053800"/>
<sequence>MRSYRIKRWPRHSKLLVFFLNPVSYNQTSPQTADRCESDEFGALLPEINEINGINDEVLVANDVQSPTNLSPTAPRVSAAIRSNSPASNAYAPSASHKLKSVLPAGSNDPLRKRCWTPQPTALDKYLAGLRHHLSMEERLSICMAVAKNLHDSVAARDGGRPLLQTGNCPHPSLAPPHQEIAANTSRTPCFNDRPVCSTLRINELPDQRRRVLFLIKLPVSRNLSQLVGPSTLRRFRSLGHQEVADRLEAAASQQADNQNTSTKIATKKCEQQAKRHF</sequence>
<protein>
    <submittedName>
        <fullName evidence="1">Uncharacterized protein</fullName>
    </submittedName>
</protein>
<name>U6M3P4_EIMMA</name>
<proteinExistence type="predicted"/>
<evidence type="ECO:0000313" key="2">
    <source>
        <dbReference type="Proteomes" id="UP000030763"/>
    </source>
</evidence>
<dbReference type="EMBL" id="HG719894">
    <property type="protein sequence ID" value="CDJ58857.1"/>
    <property type="molecule type" value="Genomic_DNA"/>
</dbReference>
<dbReference type="GeneID" id="25339366"/>
<gene>
    <name evidence="1" type="ORF">EMWEY_00053800</name>
</gene>
<dbReference type="OrthoDB" id="351905at2759"/>
<accession>U6M3P4</accession>
<dbReference type="RefSeq" id="XP_013335505.1">
    <property type="nucleotide sequence ID" value="XM_013480051.1"/>
</dbReference>
<reference evidence="1" key="1">
    <citation type="submission" date="2013-10" db="EMBL/GenBank/DDBJ databases">
        <title>Genomic analysis of the causative agents of coccidiosis in chickens.</title>
        <authorList>
            <person name="Reid A.J."/>
            <person name="Blake D."/>
            <person name="Billington K."/>
            <person name="Browne H."/>
            <person name="Dunn M."/>
            <person name="Hung S."/>
            <person name="Kawahara F."/>
            <person name="Miranda-Saavedra D."/>
            <person name="Mourier T."/>
            <person name="Nagra H."/>
            <person name="Otto T.D."/>
            <person name="Rawlings N."/>
            <person name="Sanchez A."/>
            <person name="Sanders M."/>
            <person name="Subramaniam C."/>
            <person name="Tay Y."/>
            <person name="Dear P."/>
            <person name="Doerig C."/>
            <person name="Gruber A."/>
            <person name="Parkinson J."/>
            <person name="Shirley M."/>
            <person name="Wan K.L."/>
            <person name="Berriman M."/>
            <person name="Tomley F."/>
            <person name="Pain A."/>
        </authorList>
    </citation>
    <scope>NUCLEOTIDE SEQUENCE [LARGE SCALE GENOMIC DNA]</scope>
    <source>
        <strain evidence="1">Weybridge</strain>
    </source>
</reference>
<dbReference type="AlphaFoldDB" id="U6M3P4"/>
<organism evidence="1 2">
    <name type="scientific">Eimeria maxima</name>
    <name type="common">Coccidian parasite</name>
    <dbReference type="NCBI Taxonomy" id="5804"/>
    <lineage>
        <taxon>Eukaryota</taxon>
        <taxon>Sar</taxon>
        <taxon>Alveolata</taxon>
        <taxon>Apicomplexa</taxon>
        <taxon>Conoidasida</taxon>
        <taxon>Coccidia</taxon>
        <taxon>Eucoccidiorida</taxon>
        <taxon>Eimeriorina</taxon>
        <taxon>Eimeriidae</taxon>
        <taxon>Eimeria</taxon>
    </lineage>
</organism>
<dbReference type="Proteomes" id="UP000030763">
    <property type="component" value="Unassembled WGS sequence"/>
</dbReference>
<reference evidence="1" key="2">
    <citation type="submission" date="2013-10" db="EMBL/GenBank/DDBJ databases">
        <authorList>
            <person name="Aslett M."/>
        </authorList>
    </citation>
    <scope>NUCLEOTIDE SEQUENCE [LARGE SCALE GENOMIC DNA]</scope>
    <source>
        <strain evidence="1">Weybridge</strain>
    </source>
</reference>